<sequence>MNLHFHRHAEATTAELFYDLFFVANLTTFTSLLDINDLMSLTSYIGFFSLLWLTWYQVSLYDVRFSADSIFERCAKCIHFGTMVGFAVMAPQWKPGYAESDYTVYRGFSLILMVSRLTLVAQYGITLWFTKSYTKTRLPLMLVMASSLVAASIYGCLTMVFPTYQLLVPETIKGYIAWYVVGICETLITVAVSCIFRSISFKGTHMVQRMSLLTLIILGEGIIVICKSISKIVENDYLWTAPVVGQIISAILCIYFLYMLYFDRLQEEHFGTIRQQIWTFLHFPLHAVFVLVLQGVANFIIWRQAIQSLNFYSEALSVLLSQPYNTGKDLATALNETAWSYVFDYVPKDIDASKDIKAADIGLKAVALYYANSQSGNETAVVEFATGLQDFVFASGKTIMTSLSIKTPDQKDQGKNTDPAAQFDGFMDVFELVFTYVFVTGGLALILTSVLSMLSFTPEQRRALQYFRQGLNFLLGLGLCLLSTMKYTDASGKYASSPWMIPTLCIVFFICLVVNHVRIGEKDKAH</sequence>
<feature type="transmembrane region" description="Helical" evidence="1">
    <location>
        <begin position="499"/>
        <end position="517"/>
    </location>
</feature>
<dbReference type="Pfam" id="PF06772">
    <property type="entry name" value="LtrA"/>
    <property type="match status" value="1"/>
</dbReference>
<feature type="transmembrane region" description="Helical" evidence="1">
    <location>
        <begin position="433"/>
        <end position="454"/>
    </location>
</feature>
<keyword evidence="1" id="KW-1133">Transmembrane helix</keyword>
<feature type="transmembrane region" description="Helical" evidence="1">
    <location>
        <begin position="211"/>
        <end position="233"/>
    </location>
</feature>
<feature type="transmembrane region" description="Helical" evidence="1">
    <location>
        <begin position="105"/>
        <end position="129"/>
    </location>
</feature>
<comment type="caution">
    <text evidence="2">The sequence shown here is derived from an EMBL/GenBank/DDBJ whole genome shotgun (WGS) entry which is preliminary data.</text>
</comment>
<keyword evidence="1" id="KW-0812">Transmembrane</keyword>
<dbReference type="EMBL" id="ML993916">
    <property type="protein sequence ID" value="KAF2203015.1"/>
    <property type="molecule type" value="Genomic_DNA"/>
</dbReference>
<protein>
    <recommendedName>
        <fullName evidence="4">Low temperature requirement protein LtrA</fullName>
    </recommendedName>
</protein>
<keyword evidence="3" id="KW-1185">Reference proteome</keyword>
<gene>
    <name evidence="2" type="ORF">GQ43DRAFT_412506</name>
</gene>
<evidence type="ECO:0000256" key="1">
    <source>
        <dbReference type="SAM" id="Phobius"/>
    </source>
</evidence>
<dbReference type="OrthoDB" id="3177213at2759"/>
<evidence type="ECO:0000313" key="3">
    <source>
        <dbReference type="Proteomes" id="UP000799536"/>
    </source>
</evidence>
<accession>A0A9P4N0M7</accession>
<name>A0A9P4N0M7_9PLEO</name>
<reference evidence="2" key="1">
    <citation type="journal article" date="2020" name="Stud. Mycol.">
        <title>101 Dothideomycetes genomes: a test case for predicting lifestyles and emergence of pathogens.</title>
        <authorList>
            <person name="Haridas S."/>
            <person name="Albert R."/>
            <person name="Binder M."/>
            <person name="Bloem J."/>
            <person name="Labutti K."/>
            <person name="Salamov A."/>
            <person name="Andreopoulos B."/>
            <person name="Baker S."/>
            <person name="Barry K."/>
            <person name="Bills G."/>
            <person name="Bluhm B."/>
            <person name="Cannon C."/>
            <person name="Castanera R."/>
            <person name="Culley D."/>
            <person name="Daum C."/>
            <person name="Ezra D."/>
            <person name="Gonzalez J."/>
            <person name="Henrissat B."/>
            <person name="Kuo A."/>
            <person name="Liang C."/>
            <person name="Lipzen A."/>
            <person name="Lutzoni F."/>
            <person name="Magnuson J."/>
            <person name="Mondo S."/>
            <person name="Nolan M."/>
            <person name="Ohm R."/>
            <person name="Pangilinan J."/>
            <person name="Park H.-J."/>
            <person name="Ramirez L."/>
            <person name="Alfaro M."/>
            <person name="Sun H."/>
            <person name="Tritt A."/>
            <person name="Yoshinaga Y."/>
            <person name="Zwiers L.-H."/>
            <person name="Turgeon B."/>
            <person name="Goodwin S."/>
            <person name="Spatafora J."/>
            <person name="Crous P."/>
            <person name="Grigoriev I."/>
        </authorList>
    </citation>
    <scope>NUCLEOTIDE SEQUENCE</scope>
    <source>
        <strain evidence="2">ATCC 74209</strain>
    </source>
</reference>
<dbReference type="PANTHER" id="PTHR42101:SF1">
    <property type="entry name" value="LOW TEMPERATURE REQUIREMENT A"/>
    <property type="match status" value="1"/>
</dbReference>
<feature type="transmembrane region" description="Helical" evidence="1">
    <location>
        <begin position="38"/>
        <end position="56"/>
    </location>
</feature>
<feature type="transmembrane region" description="Helical" evidence="1">
    <location>
        <begin position="283"/>
        <end position="302"/>
    </location>
</feature>
<feature type="transmembrane region" description="Helical" evidence="1">
    <location>
        <begin position="176"/>
        <end position="199"/>
    </location>
</feature>
<feature type="transmembrane region" description="Helical" evidence="1">
    <location>
        <begin position="239"/>
        <end position="262"/>
    </location>
</feature>
<keyword evidence="1" id="KW-0472">Membrane</keyword>
<dbReference type="Proteomes" id="UP000799536">
    <property type="component" value="Unassembled WGS sequence"/>
</dbReference>
<organism evidence="2 3">
    <name type="scientific">Delitschia confertaspora ATCC 74209</name>
    <dbReference type="NCBI Taxonomy" id="1513339"/>
    <lineage>
        <taxon>Eukaryota</taxon>
        <taxon>Fungi</taxon>
        <taxon>Dikarya</taxon>
        <taxon>Ascomycota</taxon>
        <taxon>Pezizomycotina</taxon>
        <taxon>Dothideomycetes</taxon>
        <taxon>Pleosporomycetidae</taxon>
        <taxon>Pleosporales</taxon>
        <taxon>Delitschiaceae</taxon>
        <taxon>Delitschia</taxon>
    </lineage>
</organism>
<evidence type="ECO:0000313" key="2">
    <source>
        <dbReference type="EMBL" id="KAF2203015.1"/>
    </source>
</evidence>
<feature type="transmembrane region" description="Helical" evidence="1">
    <location>
        <begin position="141"/>
        <end position="164"/>
    </location>
</feature>
<proteinExistence type="predicted"/>
<evidence type="ECO:0008006" key="4">
    <source>
        <dbReference type="Google" id="ProtNLM"/>
    </source>
</evidence>
<dbReference type="PANTHER" id="PTHR42101">
    <property type="entry name" value="CHROMOSOME 16, WHOLE GENOME SHOTGUN SEQUENCE"/>
    <property type="match status" value="1"/>
</dbReference>
<feature type="transmembrane region" description="Helical" evidence="1">
    <location>
        <begin position="466"/>
        <end position="487"/>
    </location>
</feature>
<dbReference type="AlphaFoldDB" id="A0A9P4N0M7"/>
<dbReference type="InterPro" id="IPR010640">
    <property type="entry name" value="Low_temperature_requirement_A"/>
</dbReference>
<feature type="transmembrane region" description="Helical" evidence="1">
    <location>
        <begin position="77"/>
        <end position="93"/>
    </location>
</feature>